<dbReference type="InterPro" id="IPR006020">
    <property type="entry name" value="PTB/PI_dom"/>
</dbReference>
<keyword evidence="1" id="KW-0677">Repeat</keyword>
<dbReference type="PANTHER" id="PTHR14058:SF8">
    <property type="entry name" value="PROTEIN FE65 HOMOLOG"/>
    <property type="match status" value="1"/>
</dbReference>
<evidence type="ECO:0000313" key="3">
    <source>
        <dbReference type="Proteomes" id="UP000887577"/>
    </source>
</evidence>
<dbReference type="FunFam" id="2.30.29.30:FF:000317">
    <property type="entry name" value="Amyloid beta A4 protein-binding family B member"/>
    <property type="match status" value="1"/>
</dbReference>
<dbReference type="GO" id="GO:0001540">
    <property type="term" value="F:amyloid-beta binding"/>
    <property type="evidence" value="ECO:0007669"/>
    <property type="project" value="InterPro"/>
</dbReference>
<dbReference type="Pfam" id="PF00640">
    <property type="entry name" value="PID"/>
    <property type="match status" value="2"/>
</dbReference>
<evidence type="ECO:0000313" key="4">
    <source>
        <dbReference type="WBParaSite" id="PSU_v2.g10933.t1"/>
    </source>
</evidence>
<dbReference type="InterPro" id="IPR039576">
    <property type="entry name" value="APBB1/2/3"/>
</dbReference>
<dbReference type="SMART" id="SM00462">
    <property type="entry name" value="PTB"/>
    <property type="match status" value="2"/>
</dbReference>
<sequence length="332" mass="37676">MFFLFKPVRFAVRSLGWTEIPEEDLTAEKSSKAVNKAIIDLSTGLIDNVSKWGEGRELIMELDDNELLLIDPDSMTVVHSEKIQQIRVWGVGRDNGRDFAYVARDRNSRRFLCHVFRCDTPARTIANTLRDICKRLMLQRRPNALEGLEQQNERRLLRESTLPTPIDEPKKIIRCHFLGVTQVPRATGIDILNEAVDRLVNQVRPERWILSDVSIAPSTITINEVGGGQIAQCRVRYLSFLGIGQDIKHCAFIMHTSSENFMCYVFHVEPTAAAMAKTIEAACKLRYQKVLDAHSKKGSPSNSFALSNHSQHGKTWGESFWDTIDSVRGRLP</sequence>
<dbReference type="CDD" id="cd01272">
    <property type="entry name" value="PTB1_Fe65"/>
    <property type="match status" value="1"/>
</dbReference>
<accession>A0A914XSH8</accession>
<keyword evidence="3" id="KW-1185">Reference proteome</keyword>
<dbReference type="GO" id="GO:0006355">
    <property type="term" value="P:regulation of DNA-templated transcription"/>
    <property type="evidence" value="ECO:0007669"/>
    <property type="project" value="TreeGrafter"/>
</dbReference>
<dbReference type="Gene3D" id="2.30.29.30">
    <property type="entry name" value="Pleckstrin-homology domain (PH domain)/Phosphotyrosine-binding domain (PTB)"/>
    <property type="match status" value="2"/>
</dbReference>
<dbReference type="InterPro" id="IPR011993">
    <property type="entry name" value="PH-like_dom_sf"/>
</dbReference>
<feature type="domain" description="PID" evidence="2">
    <location>
        <begin position="8"/>
        <end position="155"/>
    </location>
</feature>
<dbReference type="GO" id="GO:0005634">
    <property type="term" value="C:nucleus"/>
    <property type="evidence" value="ECO:0007669"/>
    <property type="project" value="TreeGrafter"/>
</dbReference>
<proteinExistence type="predicted"/>
<feature type="domain" description="PID" evidence="2">
    <location>
        <begin position="177"/>
        <end position="297"/>
    </location>
</feature>
<evidence type="ECO:0000256" key="1">
    <source>
        <dbReference type="ARBA" id="ARBA00022737"/>
    </source>
</evidence>
<name>A0A914XSH8_9BILA</name>
<evidence type="ECO:0000259" key="2">
    <source>
        <dbReference type="PROSITE" id="PS01179"/>
    </source>
</evidence>
<reference evidence="4" key="1">
    <citation type="submission" date="2022-11" db="UniProtKB">
        <authorList>
            <consortium name="WormBaseParasite"/>
        </authorList>
    </citation>
    <scope>IDENTIFICATION</scope>
</reference>
<dbReference type="AlphaFoldDB" id="A0A914XSH8"/>
<dbReference type="CDD" id="cd01271">
    <property type="entry name" value="PTB2_Fe65"/>
    <property type="match status" value="1"/>
</dbReference>
<dbReference type="PROSITE" id="PS01179">
    <property type="entry name" value="PID"/>
    <property type="match status" value="2"/>
</dbReference>
<dbReference type="SUPFAM" id="SSF50729">
    <property type="entry name" value="PH domain-like"/>
    <property type="match status" value="2"/>
</dbReference>
<dbReference type="Proteomes" id="UP000887577">
    <property type="component" value="Unplaced"/>
</dbReference>
<dbReference type="GO" id="GO:0005737">
    <property type="term" value="C:cytoplasm"/>
    <property type="evidence" value="ECO:0007669"/>
    <property type="project" value="TreeGrafter"/>
</dbReference>
<dbReference type="WBParaSite" id="PSU_v2.g10933.t1">
    <property type="protein sequence ID" value="PSU_v2.g10933.t1"/>
    <property type="gene ID" value="PSU_v2.g10933"/>
</dbReference>
<dbReference type="PANTHER" id="PTHR14058">
    <property type="entry name" value="AMYLOID BETA A4 PRECURSOR PROTEIN-BINDING FAMILY B"/>
    <property type="match status" value="1"/>
</dbReference>
<protein>
    <submittedName>
        <fullName evidence="4">PID domain-containing protein</fullName>
    </submittedName>
</protein>
<organism evidence="3 4">
    <name type="scientific">Panagrolaimus superbus</name>
    <dbReference type="NCBI Taxonomy" id="310955"/>
    <lineage>
        <taxon>Eukaryota</taxon>
        <taxon>Metazoa</taxon>
        <taxon>Ecdysozoa</taxon>
        <taxon>Nematoda</taxon>
        <taxon>Chromadorea</taxon>
        <taxon>Rhabditida</taxon>
        <taxon>Tylenchina</taxon>
        <taxon>Panagrolaimomorpha</taxon>
        <taxon>Panagrolaimoidea</taxon>
        <taxon>Panagrolaimidae</taxon>
        <taxon>Panagrolaimus</taxon>
    </lineage>
</organism>
<dbReference type="FunFam" id="2.30.29.30:FF:000034">
    <property type="entry name" value="amyloid beta A4 precursor protein-binding family B member 2"/>
    <property type="match status" value="1"/>
</dbReference>